<gene>
    <name evidence="2" type="ORF">BU24DRAFT_463450</name>
</gene>
<dbReference type="EMBL" id="ML978070">
    <property type="protein sequence ID" value="KAF2014683.1"/>
    <property type="molecule type" value="Genomic_DNA"/>
</dbReference>
<dbReference type="InterPro" id="IPR050987">
    <property type="entry name" value="AtrR-like"/>
</dbReference>
<dbReference type="AlphaFoldDB" id="A0A6A5XP18"/>
<dbReference type="PANTHER" id="PTHR46910:SF5">
    <property type="entry name" value="ZN(II)2CYS6 TRANSCRIPTION FACTOR (EUROFUNG)"/>
    <property type="match status" value="1"/>
</dbReference>
<keyword evidence="3" id="KW-1185">Reference proteome</keyword>
<dbReference type="CDD" id="cd12148">
    <property type="entry name" value="fungal_TF_MHR"/>
    <property type="match status" value="1"/>
</dbReference>
<proteinExistence type="predicted"/>
<evidence type="ECO:0000256" key="1">
    <source>
        <dbReference type="ARBA" id="ARBA00023242"/>
    </source>
</evidence>
<accession>A0A6A5XP18</accession>
<name>A0A6A5XP18_9PLEO</name>
<evidence type="ECO:0000313" key="2">
    <source>
        <dbReference type="EMBL" id="KAF2014683.1"/>
    </source>
</evidence>
<dbReference type="OrthoDB" id="103819at2759"/>
<organism evidence="2 3">
    <name type="scientific">Aaosphaeria arxii CBS 175.79</name>
    <dbReference type="NCBI Taxonomy" id="1450172"/>
    <lineage>
        <taxon>Eukaryota</taxon>
        <taxon>Fungi</taxon>
        <taxon>Dikarya</taxon>
        <taxon>Ascomycota</taxon>
        <taxon>Pezizomycotina</taxon>
        <taxon>Dothideomycetes</taxon>
        <taxon>Pleosporomycetidae</taxon>
        <taxon>Pleosporales</taxon>
        <taxon>Pleosporales incertae sedis</taxon>
        <taxon>Aaosphaeria</taxon>
    </lineage>
</organism>
<dbReference type="GeneID" id="54289520"/>
<evidence type="ECO:0008006" key="4">
    <source>
        <dbReference type="Google" id="ProtNLM"/>
    </source>
</evidence>
<evidence type="ECO:0000313" key="3">
    <source>
        <dbReference type="Proteomes" id="UP000799778"/>
    </source>
</evidence>
<dbReference type="GO" id="GO:0003700">
    <property type="term" value="F:DNA-binding transcription factor activity"/>
    <property type="evidence" value="ECO:0007669"/>
    <property type="project" value="InterPro"/>
</dbReference>
<keyword evidence="1" id="KW-0539">Nucleus</keyword>
<dbReference type="RefSeq" id="XP_033383022.1">
    <property type="nucleotide sequence ID" value="XM_033532123.1"/>
</dbReference>
<reference evidence="2" key="1">
    <citation type="journal article" date="2020" name="Stud. Mycol.">
        <title>101 Dothideomycetes genomes: a test case for predicting lifestyles and emergence of pathogens.</title>
        <authorList>
            <person name="Haridas S."/>
            <person name="Albert R."/>
            <person name="Binder M."/>
            <person name="Bloem J."/>
            <person name="Labutti K."/>
            <person name="Salamov A."/>
            <person name="Andreopoulos B."/>
            <person name="Baker S."/>
            <person name="Barry K."/>
            <person name="Bills G."/>
            <person name="Bluhm B."/>
            <person name="Cannon C."/>
            <person name="Castanera R."/>
            <person name="Culley D."/>
            <person name="Daum C."/>
            <person name="Ezra D."/>
            <person name="Gonzalez J."/>
            <person name="Henrissat B."/>
            <person name="Kuo A."/>
            <person name="Liang C."/>
            <person name="Lipzen A."/>
            <person name="Lutzoni F."/>
            <person name="Magnuson J."/>
            <person name="Mondo S."/>
            <person name="Nolan M."/>
            <person name="Ohm R."/>
            <person name="Pangilinan J."/>
            <person name="Park H.-J."/>
            <person name="Ramirez L."/>
            <person name="Alfaro M."/>
            <person name="Sun H."/>
            <person name="Tritt A."/>
            <person name="Yoshinaga Y."/>
            <person name="Zwiers L.-H."/>
            <person name="Turgeon B."/>
            <person name="Goodwin S."/>
            <person name="Spatafora J."/>
            <person name="Crous P."/>
            <person name="Grigoriev I."/>
        </authorList>
    </citation>
    <scope>NUCLEOTIDE SEQUENCE</scope>
    <source>
        <strain evidence="2">CBS 175.79</strain>
    </source>
</reference>
<sequence length="671" mass="75023">MLLAMHIGAMNDDDLCMDLLNVEAEDLGKRPALMVWGEPWDIMGWEANLSFLKKWGWLIRGCPEILEGSNYWREKRGAVTRPAPASYHEKHFNSIHESLSEIKESLRRLDQSQASLKPSLGAADISTDQIAPSALETTFQGETSFNNLSALASISAEVSAREAEHTGQGGDIYTSLSSLKDLLRNEGKPSSADYVSFPLASKAATTKTDLPPVSAVLAVLRRASAHAPFVIIHSAQRDHAVLEELCKKIYFPTKPYTKGELTLMNGMLSFVFFEYSANPCPDISSSDCVTYGKLCEKNFIAGLQDYECLVTPKLENIQCLMIGAMKAQEDSLPSLCWTFVSAGARLCQILGYHREAVVARDPPERKSSDTLSGYDDIDVKVYSLSSNPRFRPWDRAFHAFIEFSRLQGRIYDRLYTAKAQREQPETRARAVEELSALFSAWHTKFKEIDTTGAQDKNDLDLIVGSSDFIFYSALNLLYGAKTSPAAATHISAKRYEVARLSLQCHIRSTARLLSNDVPKWRIYSDWILLYSSFTPFLVVFTHAIASHSSEDVELLDQVLQTLEAPRGYSEAVNRLYQVCRVFLEFVKAFVPSHHPFFGSYNLEEDSFTFPSNGGESLSLAQNIGTCDPMSENQEVRNDDLESMAVFLENCLGENSGMTGLWSQDFSNSQWM</sequence>
<dbReference type="Proteomes" id="UP000799778">
    <property type="component" value="Unassembled WGS sequence"/>
</dbReference>
<protein>
    <recommendedName>
        <fullName evidence="4">Transcription factor domain-containing protein</fullName>
    </recommendedName>
</protein>
<dbReference type="PANTHER" id="PTHR46910">
    <property type="entry name" value="TRANSCRIPTION FACTOR PDR1"/>
    <property type="match status" value="1"/>
</dbReference>